<dbReference type="Gene3D" id="1.10.260.40">
    <property type="entry name" value="lambda repressor-like DNA-binding domains"/>
    <property type="match status" value="1"/>
</dbReference>
<organism evidence="2 3">
    <name type="scientific">Micromonospora rosaria</name>
    <dbReference type="NCBI Taxonomy" id="47874"/>
    <lineage>
        <taxon>Bacteria</taxon>
        <taxon>Bacillati</taxon>
        <taxon>Actinomycetota</taxon>
        <taxon>Actinomycetes</taxon>
        <taxon>Micromonosporales</taxon>
        <taxon>Micromonosporaceae</taxon>
        <taxon>Micromonospora</taxon>
    </lineage>
</organism>
<dbReference type="InterPro" id="IPR010982">
    <property type="entry name" value="Lambda_DNA-bd_dom_sf"/>
</dbReference>
<dbReference type="InterPro" id="IPR001387">
    <property type="entry name" value="Cro/C1-type_HTH"/>
</dbReference>
<dbReference type="Pfam" id="PF19054">
    <property type="entry name" value="DUF5753"/>
    <property type="match status" value="1"/>
</dbReference>
<evidence type="ECO:0000313" key="2">
    <source>
        <dbReference type="EMBL" id="KXK58663.1"/>
    </source>
</evidence>
<sequence length="294" mass="33418">MEDSGSTVPRRQLGRYLRELRENAYVTVTAAAKALEWSAPRIWRYETGQVPMHPNDIEAMCRLYGASPETTETLRTLARETRAKGWWHSYDNVIKDWFKLYVGLEAAASRIRKHETSVIPGLLQTVEYMTEVIATDHPTMGEQDRAGRVDVRLRRQRLLVRAVPPAPHLDVIIGEAALRRPLRDLAAMARQLDALVVTGRQHNVRLRVLPLAAGLPRWAATPTFTLLDFPAENVRAQEPSTVYMDGPCGAVYLDRPHEIDTYEDIWRSLAERVLDEEESRELITGLAKEMRDAA</sequence>
<dbReference type="PROSITE" id="PS50943">
    <property type="entry name" value="HTH_CROC1"/>
    <property type="match status" value="1"/>
</dbReference>
<dbReference type="Pfam" id="PF13560">
    <property type="entry name" value="HTH_31"/>
    <property type="match status" value="1"/>
</dbReference>
<evidence type="ECO:0000313" key="3">
    <source>
        <dbReference type="Proteomes" id="UP000070620"/>
    </source>
</evidence>
<evidence type="ECO:0000259" key="1">
    <source>
        <dbReference type="PROSITE" id="PS50943"/>
    </source>
</evidence>
<gene>
    <name evidence="2" type="ORF">AWW66_28460</name>
</gene>
<dbReference type="InterPro" id="IPR043917">
    <property type="entry name" value="DUF5753"/>
</dbReference>
<dbReference type="EMBL" id="LRQV01000168">
    <property type="protein sequence ID" value="KXK58663.1"/>
    <property type="molecule type" value="Genomic_DNA"/>
</dbReference>
<protein>
    <submittedName>
        <fullName evidence="2">DNA-binding protein</fullName>
    </submittedName>
</protein>
<proteinExistence type="predicted"/>
<keyword evidence="3" id="KW-1185">Reference proteome</keyword>
<dbReference type="RefSeq" id="WP_067372700.1">
    <property type="nucleotide sequence ID" value="NZ_JBIUBN010000004.1"/>
</dbReference>
<dbReference type="OrthoDB" id="3458445at2"/>
<comment type="caution">
    <text evidence="2">The sequence shown here is derived from an EMBL/GenBank/DDBJ whole genome shotgun (WGS) entry which is preliminary data.</text>
</comment>
<dbReference type="Proteomes" id="UP000070620">
    <property type="component" value="Unassembled WGS sequence"/>
</dbReference>
<feature type="domain" description="HTH cro/C1-type" evidence="1">
    <location>
        <begin position="17"/>
        <end position="71"/>
    </location>
</feature>
<reference evidence="2 3" key="1">
    <citation type="submission" date="2016-01" db="EMBL/GenBank/DDBJ databases">
        <title>Whole genome sequence and analysis of Micromonospora rosaria DSM 803, which can produce antibacterial substance rosamicin.</title>
        <authorList>
            <person name="Yang H."/>
            <person name="He X."/>
            <person name="Zhu D."/>
        </authorList>
    </citation>
    <scope>NUCLEOTIDE SEQUENCE [LARGE SCALE GENOMIC DNA]</scope>
    <source>
        <strain evidence="2 3">DSM 803</strain>
    </source>
</reference>
<dbReference type="SMART" id="SM00530">
    <property type="entry name" value="HTH_XRE"/>
    <property type="match status" value="1"/>
</dbReference>
<accession>A0A136PJX9</accession>
<dbReference type="CDD" id="cd00093">
    <property type="entry name" value="HTH_XRE"/>
    <property type="match status" value="1"/>
</dbReference>
<keyword evidence="2" id="KW-0238">DNA-binding</keyword>
<dbReference type="SUPFAM" id="SSF47413">
    <property type="entry name" value="lambda repressor-like DNA-binding domains"/>
    <property type="match status" value="1"/>
</dbReference>
<name>A0A136PJX9_9ACTN</name>
<dbReference type="AlphaFoldDB" id="A0A136PJX9"/>
<dbReference type="GO" id="GO:0003677">
    <property type="term" value="F:DNA binding"/>
    <property type="evidence" value="ECO:0007669"/>
    <property type="project" value="UniProtKB-KW"/>
</dbReference>